<gene>
    <name evidence="1" type="ORF">PFISCL1PPCAC_23628</name>
</gene>
<feature type="non-terminal residue" evidence="1">
    <location>
        <position position="1"/>
    </location>
</feature>
<keyword evidence="2" id="KW-1185">Reference proteome</keyword>
<feature type="non-terminal residue" evidence="1">
    <location>
        <position position="163"/>
    </location>
</feature>
<protein>
    <submittedName>
        <fullName evidence="1">Uncharacterized protein</fullName>
    </submittedName>
</protein>
<accession>A0AAV5WMX5</accession>
<dbReference type="Proteomes" id="UP001432322">
    <property type="component" value="Unassembled WGS sequence"/>
</dbReference>
<name>A0AAV5WMX5_9BILA</name>
<sequence length="163" mass="16749">ELELGTTEGLNGVVDVLLSQTDGEEEIADVNAGDKSVGLSVSSTHTGLKTISTGARKHLVDADNVVRVLSDTHVEGVLSAVLDEVLVGANASSLKSLRGEMLTLVGDHVHASGELVNGGSLSAEIEDSDLSIGDSSAETRLGVRLVLDVPVASCRSATHVLQI</sequence>
<evidence type="ECO:0000313" key="2">
    <source>
        <dbReference type="Proteomes" id="UP001432322"/>
    </source>
</evidence>
<organism evidence="1 2">
    <name type="scientific">Pristionchus fissidentatus</name>
    <dbReference type="NCBI Taxonomy" id="1538716"/>
    <lineage>
        <taxon>Eukaryota</taxon>
        <taxon>Metazoa</taxon>
        <taxon>Ecdysozoa</taxon>
        <taxon>Nematoda</taxon>
        <taxon>Chromadorea</taxon>
        <taxon>Rhabditida</taxon>
        <taxon>Rhabditina</taxon>
        <taxon>Diplogasteromorpha</taxon>
        <taxon>Diplogasteroidea</taxon>
        <taxon>Neodiplogasteridae</taxon>
        <taxon>Pristionchus</taxon>
    </lineage>
</organism>
<proteinExistence type="predicted"/>
<comment type="caution">
    <text evidence="1">The sequence shown here is derived from an EMBL/GenBank/DDBJ whole genome shotgun (WGS) entry which is preliminary data.</text>
</comment>
<dbReference type="EMBL" id="BTSY01000006">
    <property type="protein sequence ID" value="GMT32331.1"/>
    <property type="molecule type" value="Genomic_DNA"/>
</dbReference>
<evidence type="ECO:0000313" key="1">
    <source>
        <dbReference type="EMBL" id="GMT32331.1"/>
    </source>
</evidence>
<dbReference type="AlphaFoldDB" id="A0AAV5WMX5"/>
<reference evidence="1" key="1">
    <citation type="submission" date="2023-10" db="EMBL/GenBank/DDBJ databases">
        <title>Genome assembly of Pristionchus species.</title>
        <authorList>
            <person name="Yoshida K."/>
            <person name="Sommer R.J."/>
        </authorList>
    </citation>
    <scope>NUCLEOTIDE SEQUENCE</scope>
    <source>
        <strain evidence="1">RS5133</strain>
    </source>
</reference>